<evidence type="ECO:0000256" key="4">
    <source>
        <dbReference type="ARBA" id="ARBA00023136"/>
    </source>
</evidence>
<organism evidence="8 9">
    <name type="scientific">Xylaria bambusicola</name>
    <dbReference type="NCBI Taxonomy" id="326684"/>
    <lineage>
        <taxon>Eukaryota</taxon>
        <taxon>Fungi</taxon>
        <taxon>Dikarya</taxon>
        <taxon>Ascomycota</taxon>
        <taxon>Pezizomycotina</taxon>
        <taxon>Sordariomycetes</taxon>
        <taxon>Xylariomycetidae</taxon>
        <taxon>Xylariales</taxon>
        <taxon>Xylariaceae</taxon>
        <taxon>Xylaria</taxon>
    </lineage>
</organism>
<proteinExistence type="predicted"/>
<dbReference type="InterPro" id="IPR020846">
    <property type="entry name" value="MFS_dom"/>
</dbReference>
<reference evidence="8 9" key="1">
    <citation type="submission" date="2023-10" db="EMBL/GenBank/DDBJ databases">
        <title>Draft genome sequence of Xylaria bambusicola isolate GMP-LS, the root and basal stem rot pathogen of sugarcane in Indonesia.</title>
        <authorList>
            <person name="Selvaraj P."/>
            <person name="Muralishankar V."/>
            <person name="Muruganantham S."/>
            <person name="Sp S."/>
            <person name="Haryani S."/>
            <person name="Lau K.J.X."/>
            <person name="Naqvi N.I."/>
        </authorList>
    </citation>
    <scope>NUCLEOTIDE SEQUENCE [LARGE SCALE GENOMIC DNA]</scope>
    <source>
        <strain evidence="8">GMP-LS</strain>
    </source>
</reference>
<dbReference type="Proteomes" id="UP001305414">
    <property type="component" value="Unassembled WGS sequence"/>
</dbReference>
<dbReference type="AlphaFoldDB" id="A0AAN7UDG5"/>
<evidence type="ECO:0000256" key="2">
    <source>
        <dbReference type="ARBA" id="ARBA00022692"/>
    </source>
</evidence>
<sequence length="335" mass="37021">MESSILENGGVATSNHSADETVNSAKEIDKATLERLARRRPSIFRNAYSEYGFILSVILSMMMCEYFVSGFNIVLPEIADALHISDTQRTWPAAVPNLTTAALLLPFARMCDIYGGRHIFLGGHVWAFIWSLGAAFSTSPTILIVCRAMQGVGFSAFLPAGLALLGHTYRPGPRKNRVYSIYGAVACIGFYFGILIGALAAQFLNWRWYFYIGSILVFLVVVVGVITIPRDLGDHDQGAVMDWWGLVTVVPGLVLIVYAFSDGGHAPDGWRTSYIYVTFIVGVLFLAAFVYVEGWVAVQPLLPAELFKPTYMRRLCTGLFCSYGIFGIFLFYASY</sequence>
<feature type="transmembrane region" description="Helical" evidence="6">
    <location>
        <begin position="48"/>
        <end position="69"/>
    </location>
</feature>
<comment type="subcellular location">
    <subcellularLocation>
        <location evidence="1">Membrane</location>
        <topology evidence="1">Multi-pass membrane protein</topology>
    </subcellularLocation>
</comment>
<feature type="region of interest" description="Disordered" evidence="5">
    <location>
        <begin position="1"/>
        <end position="23"/>
    </location>
</feature>
<comment type="caution">
    <text evidence="8">The sequence shown here is derived from an EMBL/GenBank/DDBJ whole genome shotgun (WGS) entry which is preliminary data.</text>
</comment>
<evidence type="ECO:0000313" key="9">
    <source>
        <dbReference type="Proteomes" id="UP001305414"/>
    </source>
</evidence>
<dbReference type="PANTHER" id="PTHR42718:SF11">
    <property type="entry name" value="MAJOR FACILITATOR SUPERFAMILY (MFS) PROFILE DOMAIN-CONTAINING PROTEIN"/>
    <property type="match status" value="1"/>
</dbReference>
<keyword evidence="4 6" id="KW-0472">Membrane</keyword>
<feature type="transmembrane region" description="Helical" evidence="6">
    <location>
        <begin position="142"/>
        <end position="166"/>
    </location>
</feature>
<dbReference type="PANTHER" id="PTHR42718">
    <property type="entry name" value="MAJOR FACILITATOR SUPERFAMILY MULTIDRUG TRANSPORTER MFSC"/>
    <property type="match status" value="1"/>
</dbReference>
<evidence type="ECO:0000256" key="3">
    <source>
        <dbReference type="ARBA" id="ARBA00022989"/>
    </source>
</evidence>
<accession>A0AAN7UDG5</accession>
<evidence type="ECO:0000256" key="5">
    <source>
        <dbReference type="SAM" id="MobiDB-lite"/>
    </source>
</evidence>
<feature type="transmembrane region" description="Helical" evidence="6">
    <location>
        <begin position="119"/>
        <end position="136"/>
    </location>
</feature>
<keyword evidence="3 6" id="KW-1133">Transmembrane helix</keyword>
<dbReference type="InterPro" id="IPR036259">
    <property type="entry name" value="MFS_trans_sf"/>
</dbReference>
<protein>
    <recommendedName>
        <fullName evidence="7">Major facilitator superfamily (MFS) profile domain-containing protein</fullName>
    </recommendedName>
</protein>
<evidence type="ECO:0000259" key="7">
    <source>
        <dbReference type="PROSITE" id="PS50850"/>
    </source>
</evidence>
<dbReference type="InterPro" id="IPR011701">
    <property type="entry name" value="MFS"/>
</dbReference>
<feature type="transmembrane region" description="Helical" evidence="6">
    <location>
        <begin position="240"/>
        <end position="261"/>
    </location>
</feature>
<evidence type="ECO:0000313" key="8">
    <source>
        <dbReference type="EMBL" id="KAK5630225.1"/>
    </source>
</evidence>
<name>A0AAN7UDG5_9PEZI</name>
<feature type="domain" description="Major facilitator superfamily (MFS) profile" evidence="7">
    <location>
        <begin position="53"/>
        <end position="335"/>
    </location>
</feature>
<dbReference type="GO" id="GO:0016020">
    <property type="term" value="C:membrane"/>
    <property type="evidence" value="ECO:0007669"/>
    <property type="project" value="UniProtKB-SubCell"/>
</dbReference>
<evidence type="ECO:0000256" key="1">
    <source>
        <dbReference type="ARBA" id="ARBA00004141"/>
    </source>
</evidence>
<dbReference type="GO" id="GO:0022857">
    <property type="term" value="F:transmembrane transporter activity"/>
    <property type="evidence" value="ECO:0007669"/>
    <property type="project" value="InterPro"/>
</dbReference>
<gene>
    <name evidence="8" type="ORF">RRF57_005940</name>
</gene>
<evidence type="ECO:0000256" key="6">
    <source>
        <dbReference type="SAM" id="Phobius"/>
    </source>
</evidence>
<keyword evidence="9" id="KW-1185">Reference proteome</keyword>
<feature type="transmembrane region" description="Helical" evidence="6">
    <location>
        <begin position="208"/>
        <end position="228"/>
    </location>
</feature>
<feature type="transmembrane region" description="Helical" evidence="6">
    <location>
        <begin position="273"/>
        <end position="294"/>
    </location>
</feature>
<feature type="transmembrane region" description="Helical" evidence="6">
    <location>
        <begin position="315"/>
        <end position="333"/>
    </location>
</feature>
<dbReference type="Gene3D" id="1.20.1720.10">
    <property type="entry name" value="Multidrug resistance protein D"/>
    <property type="match status" value="1"/>
</dbReference>
<feature type="transmembrane region" description="Helical" evidence="6">
    <location>
        <begin position="178"/>
        <end position="202"/>
    </location>
</feature>
<dbReference type="Pfam" id="PF07690">
    <property type="entry name" value="MFS_1"/>
    <property type="match status" value="1"/>
</dbReference>
<dbReference type="PROSITE" id="PS50850">
    <property type="entry name" value="MFS"/>
    <property type="match status" value="1"/>
</dbReference>
<dbReference type="SUPFAM" id="SSF103473">
    <property type="entry name" value="MFS general substrate transporter"/>
    <property type="match status" value="1"/>
</dbReference>
<keyword evidence="2 6" id="KW-0812">Transmembrane</keyword>
<dbReference type="EMBL" id="JAWHQM010000015">
    <property type="protein sequence ID" value="KAK5630225.1"/>
    <property type="molecule type" value="Genomic_DNA"/>
</dbReference>